<name>A0A016S5I1_9BILA</name>
<sequence>MADSAKPSRRKALSNCVNVQVHLRKEMVFVSSSVPKNCSAAMVQSRNQSIFLRGTVLTCVVENYYISELLLQRSCEKFTRAGEASKAV</sequence>
<dbReference type="Proteomes" id="UP000024635">
    <property type="component" value="Unassembled WGS sequence"/>
</dbReference>
<proteinExistence type="predicted"/>
<reference evidence="2" key="1">
    <citation type="journal article" date="2015" name="Nat. Genet.">
        <title>The genome and transcriptome of the zoonotic hookworm Ancylostoma ceylanicum identify infection-specific gene families.</title>
        <authorList>
            <person name="Schwarz E.M."/>
            <person name="Hu Y."/>
            <person name="Antoshechkin I."/>
            <person name="Miller M.M."/>
            <person name="Sternberg P.W."/>
            <person name="Aroian R.V."/>
        </authorList>
    </citation>
    <scope>NUCLEOTIDE SEQUENCE</scope>
    <source>
        <strain evidence="2">HY135</strain>
    </source>
</reference>
<comment type="caution">
    <text evidence="1">The sequence shown here is derived from an EMBL/GenBank/DDBJ whole genome shotgun (WGS) entry which is preliminary data.</text>
</comment>
<accession>A0A016S5I1</accession>
<organism evidence="1 2">
    <name type="scientific">Ancylostoma ceylanicum</name>
    <dbReference type="NCBI Taxonomy" id="53326"/>
    <lineage>
        <taxon>Eukaryota</taxon>
        <taxon>Metazoa</taxon>
        <taxon>Ecdysozoa</taxon>
        <taxon>Nematoda</taxon>
        <taxon>Chromadorea</taxon>
        <taxon>Rhabditida</taxon>
        <taxon>Rhabditina</taxon>
        <taxon>Rhabditomorpha</taxon>
        <taxon>Strongyloidea</taxon>
        <taxon>Ancylostomatidae</taxon>
        <taxon>Ancylostomatinae</taxon>
        <taxon>Ancylostoma</taxon>
    </lineage>
</organism>
<gene>
    <name evidence="1" type="primary">Acey_s0288.g1465</name>
    <name evidence="1" type="ORF">Y032_0288g1465</name>
</gene>
<evidence type="ECO:0000313" key="2">
    <source>
        <dbReference type="Proteomes" id="UP000024635"/>
    </source>
</evidence>
<dbReference type="EMBL" id="JARK01001624">
    <property type="protein sequence ID" value="EYB85903.1"/>
    <property type="molecule type" value="Genomic_DNA"/>
</dbReference>
<keyword evidence="2" id="KW-1185">Reference proteome</keyword>
<evidence type="ECO:0000313" key="1">
    <source>
        <dbReference type="EMBL" id="EYB85903.1"/>
    </source>
</evidence>
<protein>
    <submittedName>
        <fullName evidence="1">Uncharacterized protein</fullName>
    </submittedName>
</protein>
<dbReference type="AlphaFoldDB" id="A0A016S5I1"/>